<dbReference type="Proteomes" id="UP001497623">
    <property type="component" value="Unassembled WGS sequence"/>
</dbReference>
<dbReference type="PANTHER" id="PTHR21040">
    <property type="entry name" value="BCDNA.GH04120"/>
    <property type="match status" value="1"/>
</dbReference>
<evidence type="ECO:0000256" key="3">
    <source>
        <dbReference type="ARBA" id="ARBA00012663"/>
    </source>
</evidence>
<sequence>MEDMATVEGFCHRLVHLDLKGAHPKLNYLEQLFPLLSKLGATGLLVEYEDTLPYSGDLAPLACNSAYSLDDINDLQSAAAANGLSFIPLVQTLGHMEFVLKHDKFRSLREVELYPNVICPVKPESFSLIIKIIEQNLHLHPNINFLHIGADEAWHLGVCEKCREQMELNKWSTGDLYLTWLQQIALFIKEKFPQLTLIIWDDMMRTISVEQLKKSGIGELVEVMVWQYNSCNFNLPEGMFDRYSQVFSALWVASAFKGATGSSQVLPSIQDHINNHLLWLQELQQQKPKFKNFRGFAITGWSRYDHYSILCELLPVAVPSLCLCLRVLTQGGFKQEDHVYISNLLGFTKPINICPFPRPQVVEESTRFPGALVYSGVQMWANQRTHYYAIKNSEGMLGWFNEYMRKHHFINPVQVQSFMPTLIELLQSMSELRSQLMRHMSEILHQETIDEWMGSFMDPIMNKIKAIIQDCNKHILIGGRVRDYPLEKLLPDS</sequence>
<dbReference type="EMBL" id="CAXKWB010000367">
    <property type="protein sequence ID" value="CAL4060456.1"/>
    <property type="molecule type" value="Genomic_DNA"/>
</dbReference>
<dbReference type="PANTHER" id="PTHR21040:SF8">
    <property type="entry name" value="BCDNA.GH04120"/>
    <property type="match status" value="1"/>
</dbReference>
<keyword evidence="7" id="KW-1185">Reference proteome</keyword>
<comment type="similarity">
    <text evidence="2">Belongs to the glycosyl hydrolase 20 family.</text>
</comment>
<keyword evidence="4" id="KW-0378">Hydrolase</keyword>
<dbReference type="AlphaFoldDB" id="A0AAV2PN68"/>
<proteinExistence type="inferred from homology"/>
<protein>
    <recommendedName>
        <fullName evidence="3">beta-N-acetylhexosaminidase</fullName>
        <ecNumber evidence="3">3.2.1.52</ecNumber>
    </recommendedName>
</protein>
<evidence type="ECO:0000256" key="1">
    <source>
        <dbReference type="ARBA" id="ARBA00001231"/>
    </source>
</evidence>
<comment type="caution">
    <text evidence="6">The sequence shown here is derived from an EMBL/GenBank/DDBJ whole genome shotgun (WGS) entry which is preliminary data.</text>
</comment>
<reference evidence="6 7" key="1">
    <citation type="submission" date="2024-05" db="EMBL/GenBank/DDBJ databases">
        <authorList>
            <person name="Wallberg A."/>
        </authorList>
    </citation>
    <scope>NUCLEOTIDE SEQUENCE [LARGE SCALE GENOMIC DNA]</scope>
</reference>
<evidence type="ECO:0000259" key="5">
    <source>
        <dbReference type="Pfam" id="PF00728"/>
    </source>
</evidence>
<name>A0AAV2PN68_MEGNR</name>
<dbReference type="InterPro" id="IPR015883">
    <property type="entry name" value="Glyco_hydro_20_cat"/>
</dbReference>
<feature type="domain" description="Glycoside hydrolase family 20 catalytic" evidence="5">
    <location>
        <begin position="63"/>
        <end position="228"/>
    </location>
</feature>
<dbReference type="GO" id="GO:0005975">
    <property type="term" value="P:carbohydrate metabolic process"/>
    <property type="evidence" value="ECO:0007669"/>
    <property type="project" value="InterPro"/>
</dbReference>
<gene>
    <name evidence="6" type="ORF">MNOR_LOCUS1384</name>
</gene>
<dbReference type="EC" id="3.2.1.52" evidence="3"/>
<evidence type="ECO:0000256" key="2">
    <source>
        <dbReference type="ARBA" id="ARBA00006285"/>
    </source>
</evidence>
<dbReference type="InterPro" id="IPR017853">
    <property type="entry name" value="GH"/>
</dbReference>
<evidence type="ECO:0000313" key="6">
    <source>
        <dbReference type="EMBL" id="CAL4060456.1"/>
    </source>
</evidence>
<dbReference type="CDD" id="cd06565">
    <property type="entry name" value="GH20_GcnA-like"/>
    <property type="match status" value="1"/>
</dbReference>
<dbReference type="GO" id="GO:0004563">
    <property type="term" value="F:beta-N-acetylhexosaminidase activity"/>
    <property type="evidence" value="ECO:0007669"/>
    <property type="project" value="UniProtKB-EC"/>
</dbReference>
<evidence type="ECO:0000313" key="7">
    <source>
        <dbReference type="Proteomes" id="UP001497623"/>
    </source>
</evidence>
<accession>A0AAV2PN68</accession>
<evidence type="ECO:0000256" key="4">
    <source>
        <dbReference type="ARBA" id="ARBA00022801"/>
    </source>
</evidence>
<comment type="catalytic activity">
    <reaction evidence="1">
        <text>Hydrolysis of terminal non-reducing N-acetyl-D-hexosamine residues in N-acetyl-beta-D-hexosaminides.</text>
        <dbReference type="EC" id="3.2.1.52"/>
    </reaction>
</comment>
<dbReference type="Pfam" id="PF00728">
    <property type="entry name" value="Glyco_hydro_20"/>
    <property type="match status" value="1"/>
</dbReference>
<organism evidence="6 7">
    <name type="scientific">Meganyctiphanes norvegica</name>
    <name type="common">Northern krill</name>
    <name type="synonym">Thysanopoda norvegica</name>
    <dbReference type="NCBI Taxonomy" id="48144"/>
    <lineage>
        <taxon>Eukaryota</taxon>
        <taxon>Metazoa</taxon>
        <taxon>Ecdysozoa</taxon>
        <taxon>Arthropoda</taxon>
        <taxon>Crustacea</taxon>
        <taxon>Multicrustacea</taxon>
        <taxon>Malacostraca</taxon>
        <taxon>Eumalacostraca</taxon>
        <taxon>Eucarida</taxon>
        <taxon>Euphausiacea</taxon>
        <taxon>Euphausiidae</taxon>
        <taxon>Meganyctiphanes</taxon>
    </lineage>
</organism>
<dbReference type="InterPro" id="IPR038901">
    <property type="entry name" value="HEXDC-like"/>
</dbReference>
<dbReference type="SUPFAM" id="SSF51445">
    <property type="entry name" value="(Trans)glycosidases"/>
    <property type="match status" value="1"/>
</dbReference>
<dbReference type="Gene3D" id="3.20.20.80">
    <property type="entry name" value="Glycosidases"/>
    <property type="match status" value="1"/>
</dbReference>